<name>A0A833QK11_9POAL</name>
<keyword evidence="3" id="KW-1185">Reference proteome</keyword>
<evidence type="ECO:0000313" key="3">
    <source>
        <dbReference type="Proteomes" id="UP000623129"/>
    </source>
</evidence>
<protein>
    <submittedName>
        <fullName evidence="2">Uncharacterized protein</fullName>
    </submittedName>
</protein>
<comment type="caution">
    <text evidence="2">The sequence shown here is derived from an EMBL/GenBank/DDBJ whole genome shotgun (WGS) entry which is preliminary data.</text>
</comment>
<reference evidence="2" key="1">
    <citation type="submission" date="2020-01" db="EMBL/GenBank/DDBJ databases">
        <title>Genome sequence of Kobresia littledalei, the first chromosome-level genome in the family Cyperaceae.</title>
        <authorList>
            <person name="Qu G."/>
        </authorList>
    </citation>
    <scope>NUCLEOTIDE SEQUENCE</scope>
    <source>
        <strain evidence="2">C.B.Clarke</strain>
        <tissue evidence="2">Leaf</tissue>
    </source>
</reference>
<dbReference type="Proteomes" id="UP000623129">
    <property type="component" value="Unassembled WGS sequence"/>
</dbReference>
<dbReference type="AlphaFoldDB" id="A0A833QK11"/>
<sequence length="497" mass="56851">MAAGTHRSRFPFLLVSLSFLSLFLLYNNFLSLPLDTSPPRYTTDSSHHTTTDSSHHTTDSSHHSSTSLLPSSPSLSARHILFGIASTSRSIIHRIPLISLWWDPSVRLFVFVDSPPLTLRKRRIAENPFPFPVLESANASHFPYSFRRGLRSGIRVARIVKELIERSDISKKEVRWIVLGDDDTVFILTNLLETLDKYDWREWHYIGGRSEMWEQNNVHGFNMAYGGSGIAISLPLAKVLARNIDSCIERYHYLFGSDGRILACLAELGVQLTHEPGFHQIDMHGDISGLLSSHPLNPLVSLHHFDQVDPIFPFLNRTASVAHLMTSVRRDPRRALQKMVCYDRPRNRTVSIAWGYSVSVFDGNMLLLDLLSVEKTFFPWVRGPNGEEAYMFNTRDSRRREKCKSPATFFLKNVASSGSGNRTRIVNRYSRYMPGWCLWTASMKNLRLISVRSQRLEQFKGKPVRRHCCDVLPSSTEYKMKVNIRECKEGELIAMHT</sequence>
<proteinExistence type="predicted"/>
<dbReference type="InterPro" id="IPR006740">
    <property type="entry name" value="DUF604"/>
</dbReference>
<gene>
    <name evidence="2" type="ORF">FCM35_KLT07693</name>
</gene>
<dbReference type="PANTHER" id="PTHR10811">
    <property type="entry name" value="FRINGE-RELATED"/>
    <property type="match status" value="1"/>
</dbReference>
<dbReference type="Gene3D" id="3.90.550.50">
    <property type="match status" value="1"/>
</dbReference>
<organism evidence="2 3">
    <name type="scientific">Carex littledalei</name>
    <dbReference type="NCBI Taxonomy" id="544730"/>
    <lineage>
        <taxon>Eukaryota</taxon>
        <taxon>Viridiplantae</taxon>
        <taxon>Streptophyta</taxon>
        <taxon>Embryophyta</taxon>
        <taxon>Tracheophyta</taxon>
        <taxon>Spermatophyta</taxon>
        <taxon>Magnoliopsida</taxon>
        <taxon>Liliopsida</taxon>
        <taxon>Poales</taxon>
        <taxon>Cyperaceae</taxon>
        <taxon>Cyperoideae</taxon>
        <taxon>Cariceae</taxon>
        <taxon>Carex</taxon>
        <taxon>Carex subgen. Euthyceras</taxon>
    </lineage>
</organism>
<evidence type="ECO:0000313" key="2">
    <source>
        <dbReference type="EMBL" id="KAF3327575.1"/>
    </source>
</evidence>
<dbReference type="Pfam" id="PF04646">
    <property type="entry name" value="DUF604"/>
    <property type="match status" value="1"/>
</dbReference>
<evidence type="ECO:0000256" key="1">
    <source>
        <dbReference type="SAM" id="MobiDB-lite"/>
    </source>
</evidence>
<dbReference type="OrthoDB" id="421979at2759"/>
<feature type="compositionally biased region" description="Basic and acidic residues" evidence="1">
    <location>
        <begin position="45"/>
        <end position="62"/>
    </location>
</feature>
<accession>A0A833QK11</accession>
<dbReference type="EMBL" id="SWLB01000017">
    <property type="protein sequence ID" value="KAF3327575.1"/>
    <property type="molecule type" value="Genomic_DNA"/>
</dbReference>
<feature type="region of interest" description="Disordered" evidence="1">
    <location>
        <begin position="40"/>
        <end position="71"/>
    </location>
</feature>